<dbReference type="PRINTS" id="PR00301">
    <property type="entry name" value="HEATSHOCK70"/>
</dbReference>
<evidence type="ECO:0000256" key="13">
    <source>
        <dbReference type="RuleBase" id="RU003322"/>
    </source>
</evidence>
<keyword evidence="9" id="KW-0143">Chaperone</keyword>
<evidence type="ECO:0000256" key="4">
    <source>
        <dbReference type="ARBA" id="ARBA00017249"/>
    </source>
</evidence>
<dbReference type="SUPFAM" id="SSF53067">
    <property type="entry name" value="Actin-like ATPase domain"/>
    <property type="match status" value="2"/>
</dbReference>
<dbReference type="InterPro" id="IPR013126">
    <property type="entry name" value="Hsp_70_fam"/>
</dbReference>
<keyword evidence="14" id="KW-0175">Coiled coil</keyword>
<evidence type="ECO:0000256" key="3">
    <source>
        <dbReference type="ARBA" id="ARBA00014415"/>
    </source>
</evidence>
<evidence type="ECO:0000256" key="1">
    <source>
        <dbReference type="ARBA" id="ARBA00002290"/>
    </source>
</evidence>
<name>A0ABY4GHH6_9BACI</name>
<evidence type="ECO:0000313" key="16">
    <source>
        <dbReference type="Proteomes" id="UP000831537"/>
    </source>
</evidence>
<dbReference type="InterPro" id="IPR018181">
    <property type="entry name" value="Heat_shock_70_CS"/>
</dbReference>
<dbReference type="InterPro" id="IPR029047">
    <property type="entry name" value="HSP70_peptide-bd_sf"/>
</dbReference>
<proteinExistence type="inferred from homology"/>
<evidence type="ECO:0000256" key="5">
    <source>
        <dbReference type="ARBA" id="ARBA00022553"/>
    </source>
</evidence>
<dbReference type="PROSITE" id="PS00297">
    <property type="entry name" value="HSP70_1"/>
    <property type="match status" value="1"/>
</dbReference>
<evidence type="ECO:0000256" key="7">
    <source>
        <dbReference type="ARBA" id="ARBA00022840"/>
    </source>
</evidence>
<accession>A0ABY4GHH6</accession>
<evidence type="ECO:0000256" key="6">
    <source>
        <dbReference type="ARBA" id="ARBA00022741"/>
    </source>
</evidence>
<dbReference type="EMBL" id="CP095071">
    <property type="protein sequence ID" value="UOQ83601.1"/>
    <property type="molecule type" value="Genomic_DNA"/>
</dbReference>
<keyword evidence="8" id="KW-0346">Stress response</keyword>
<dbReference type="Pfam" id="PF00012">
    <property type="entry name" value="HSP70"/>
    <property type="match status" value="2"/>
</dbReference>
<comment type="function">
    <text evidence="1">Acts as a chaperone.</text>
</comment>
<evidence type="ECO:0000256" key="12">
    <source>
        <dbReference type="ARBA" id="ARBA00033103"/>
    </source>
</evidence>
<keyword evidence="6 13" id="KW-0547">Nucleotide-binding</keyword>
<dbReference type="Gene3D" id="3.30.420.40">
    <property type="match status" value="2"/>
</dbReference>
<dbReference type="Gene3D" id="2.60.34.10">
    <property type="entry name" value="Substrate Binding Domain Of DNAk, Chain A, domain 1"/>
    <property type="match status" value="1"/>
</dbReference>
<keyword evidence="5" id="KW-0597">Phosphoprotein</keyword>
<comment type="similarity">
    <text evidence="2 13">Belongs to the heat shock protein 70 family.</text>
</comment>
<dbReference type="Proteomes" id="UP000831537">
    <property type="component" value="Chromosome"/>
</dbReference>
<evidence type="ECO:0000256" key="8">
    <source>
        <dbReference type="ARBA" id="ARBA00023016"/>
    </source>
</evidence>
<dbReference type="PROSITE" id="PS01036">
    <property type="entry name" value="HSP70_3"/>
    <property type="match status" value="1"/>
</dbReference>
<feature type="coiled-coil region" evidence="14">
    <location>
        <begin position="530"/>
        <end position="557"/>
    </location>
</feature>
<dbReference type="PROSITE" id="PS00329">
    <property type="entry name" value="HSP70_2"/>
    <property type="match status" value="1"/>
</dbReference>
<dbReference type="InterPro" id="IPR043129">
    <property type="entry name" value="ATPase_NBD"/>
</dbReference>
<evidence type="ECO:0000256" key="11">
    <source>
        <dbReference type="ARBA" id="ARBA00030945"/>
    </source>
</evidence>
<organism evidence="15 16">
    <name type="scientific">Gracilibacillus salinarum</name>
    <dbReference type="NCBI Taxonomy" id="2932255"/>
    <lineage>
        <taxon>Bacteria</taxon>
        <taxon>Bacillati</taxon>
        <taxon>Bacillota</taxon>
        <taxon>Bacilli</taxon>
        <taxon>Bacillales</taxon>
        <taxon>Bacillaceae</taxon>
        <taxon>Gracilibacillus</taxon>
    </lineage>
</organism>
<dbReference type="Gene3D" id="3.90.640.10">
    <property type="entry name" value="Actin, Chain A, domain 4"/>
    <property type="match status" value="1"/>
</dbReference>
<protein>
    <recommendedName>
        <fullName evidence="3">Chaperone protein DnaK</fullName>
    </recommendedName>
    <alternativeName>
        <fullName evidence="4">Chaperone protein dnaK</fullName>
    </alternativeName>
    <alternativeName>
        <fullName evidence="12">HSP70</fullName>
    </alternativeName>
    <alternativeName>
        <fullName evidence="11">Heat shock 70 kDa protein</fullName>
    </alternativeName>
    <alternativeName>
        <fullName evidence="10">Heat shock protein 70</fullName>
    </alternativeName>
</protein>
<keyword evidence="7 13" id="KW-0067">ATP-binding</keyword>
<dbReference type="PANTHER" id="PTHR19375">
    <property type="entry name" value="HEAT SHOCK PROTEIN 70KDA"/>
    <property type="match status" value="1"/>
</dbReference>
<evidence type="ECO:0000256" key="10">
    <source>
        <dbReference type="ARBA" id="ARBA00030019"/>
    </source>
</evidence>
<gene>
    <name evidence="15" type="ORF">MUN87_12630</name>
</gene>
<evidence type="ECO:0000313" key="15">
    <source>
        <dbReference type="EMBL" id="UOQ83601.1"/>
    </source>
</evidence>
<reference evidence="15 16" key="1">
    <citation type="submission" date="2022-04" db="EMBL/GenBank/DDBJ databases">
        <title>Gracilibacillus sp. isolated from saltern.</title>
        <authorList>
            <person name="Won M."/>
            <person name="Lee C.-M."/>
            <person name="Woen H.-Y."/>
            <person name="Kwon S.-W."/>
        </authorList>
    </citation>
    <scope>NUCLEOTIDE SEQUENCE [LARGE SCALE GENOMIC DNA]</scope>
    <source>
        <strain evidence="15 16">SSPM10-3</strain>
    </source>
</reference>
<dbReference type="SUPFAM" id="SSF100920">
    <property type="entry name" value="Heat shock protein 70kD (HSP70), peptide-binding domain"/>
    <property type="match status" value="1"/>
</dbReference>
<sequence length="601" mass="65727">MSKEDKNQGFRPIVGIDLGTTNSAVAHIHQGKPEIIPAKDGSEIVPSVVLIDPNQNVIVGEDARAALIGMPDRTKATVKREMGETASIPISGKNYLPEEVSAMILQSLKEQVDERLGEGEKEAVITVPAYFTDEQRKATKKAGELAGFIVERIINEPTAAALAYGLQNLEENRHILVYDLGGGTFDVSVVEMMDGILEVKASTGNSKLGGEDFDWLLVEWLAEAMLSEHGVDPRQDVRGKALLKEEAEKIKKQLSAEEQVDIAIPVVVMKNEKPLGLYKTITRDSFVTLISPLLDETMAKVEDVLTDAELAADGIDNVLLVGGSTRIPKVHALIEDYFQQSPQSNIDPDLTVAYGAAVQGGLKSGALSDSGMIVTDVAPFSMGIAVIEDVMDELLSYKAIIPRNTTIPVTRSESFCTVVDHQTEVHIQIFQGEHELARDNHFLNEFVLKGLPASPAGAEAVEVTFRYNLNGILEVTAASVSTGESMTVTLQDAMDRSSEEALQQSKEKVEAAYQGEDELPEFDQPDLFDLLDEDAELEELLKEAKQWKNRCKEAEKTLSGEDKVQVQHCLDDLNEAIAVVDEVLLEEAIDEVTDLFMDLEL</sequence>
<dbReference type="RefSeq" id="WP_244740614.1">
    <property type="nucleotide sequence ID" value="NZ_CP095071.1"/>
</dbReference>
<keyword evidence="16" id="KW-1185">Reference proteome</keyword>
<evidence type="ECO:0000256" key="9">
    <source>
        <dbReference type="ARBA" id="ARBA00023186"/>
    </source>
</evidence>
<evidence type="ECO:0000256" key="14">
    <source>
        <dbReference type="SAM" id="Coils"/>
    </source>
</evidence>
<evidence type="ECO:0000256" key="2">
    <source>
        <dbReference type="ARBA" id="ARBA00007381"/>
    </source>
</evidence>